<dbReference type="GO" id="GO:0006302">
    <property type="term" value="P:double-strand break repair"/>
    <property type="evidence" value="ECO:0007669"/>
    <property type="project" value="TreeGrafter"/>
</dbReference>
<evidence type="ECO:0000256" key="1">
    <source>
        <dbReference type="SAM" id="Coils"/>
    </source>
</evidence>
<protein>
    <recommendedName>
        <fullName evidence="2">Protein CR006 P-loop domain-containing protein</fullName>
    </recommendedName>
</protein>
<evidence type="ECO:0000313" key="3">
    <source>
        <dbReference type="EMBL" id="SBV91368.1"/>
    </source>
</evidence>
<dbReference type="InterPro" id="IPR027417">
    <property type="entry name" value="P-loop_NTPase"/>
</dbReference>
<reference evidence="3" key="1">
    <citation type="submission" date="2016-04" db="EMBL/GenBank/DDBJ databases">
        <authorList>
            <person name="Evans L.H."/>
            <person name="Alamgir A."/>
            <person name="Owens N."/>
            <person name="Weber N.D."/>
            <person name="Virtaneva K."/>
            <person name="Barbian K."/>
            <person name="Babar A."/>
            <person name="Rosenke K."/>
        </authorList>
    </citation>
    <scope>NUCLEOTIDE SEQUENCE</scope>
    <source>
        <strain evidence="3">86-1</strain>
    </source>
</reference>
<dbReference type="Pfam" id="PF13166">
    <property type="entry name" value="AAA_13"/>
    <property type="match status" value="1"/>
</dbReference>
<dbReference type="SUPFAM" id="SSF52540">
    <property type="entry name" value="P-loop containing nucleoside triphosphate hydrolases"/>
    <property type="match status" value="1"/>
</dbReference>
<dbReference type="Gene3D" id="3.40.50.300">
    <property type="entry name" value="P-loop containing nucleotide triphosphate hydrolases"/>
    <property type="match status" value="2"/>
</dbReference>
<organism evidence="3">
    <name type="scientific">uncultured Dysgonomonas sp</name>
    <dbReference type="NCBI Taxonomy" id="206096"/>
    <lineage>
        <taxon>Bacteria</taxon>
        <taxon>Pseudomonadati</taxon>
        <taxon>Bacteroidota</taxon>
        <taxon>Bacteroidia</taxon>
        <taxon>Bacteroidales</taxon>
        <taxon>Dysgonomonadaceae</taxon>
        <taxon>Dysgonomonas</taxon>
        <taxon>environmental samples</taxon>
    </lineage>
</organism>
<proteinExistence type="predicted"/>
<keyword evidence="1" id="KW-0175">Coiled coil</keyword>
<accession>A0A212IVY0</accession>
<feature type="domain" description="Protein CR006 P-loop" evidence="2">
    <location>
        <begin position="9"/>
        <end position="721"/>
    </location>
</feature>
<feature type="coiled-coil region" evidence="1">
    <location>
        <begin position="430"/>
        <end position="457"/>
    </location>
</feature>
<sequence>MIEKITIKNVATYSSEGITINNLKKVNFIYGSNGSGKTTITNFIDSPNSPEFQNKGCELIWENTTPLKVLTYNKKFRDKNFGKGKIDGVFTLGNATKEHLEEIAKMQKKLSEIKDEGTQKADTIKNKNEEKTQLESSFQDNCWANIYKKFENIFNPAFDGSKSKERFKNKLLSEYQSNKRPVKTIDELKEKSKTIFGETPTTMNIFGIIDFRRLTEIENNTIWNKKIIGKSDIEIGKLIQRLNLNDWVNQGRLLLDNETEICPFCQRKTIDNDFRRQLEAYFDESFISDTKTINELSEEYANGSQNISNILEAIESAESTNKNTKLNIEMFKAYLKTLNQQFVSNKDRLNNKLKEPSRSIDISSSQEQLENIQGLINKANIEINEHNNIVANFQVEKTNLISDVWKFLTEANKVEIDRFVKQSEGGQKGIDALQKQKGELVNSYKELEAKIKEANKGVTSVQPSVDAINDTLMAYGFDNFKIVSSQTEPNQYQIKREDGSIAEKTLSEGEVTFITFLYFLQLAKGSISEDSISEDRVLVVDDPISSLDSTVLFVVSSLLKEVIKSIKKGAGNIKQLIILTHNVYFHKEVSYIDRKDNNRDDVHHWILRKNGSTSNIQNYLKKNPIRGSYELLWDELRHADKLSGITIQNTMRRILETYFKTMGKKTDDDIIDCFSNPHEKEICRSLLCWVNDGSHCISDDLHVEHPDAINDKFSTVFKRTFENMNHIDHYNMMMGVGSETQETV</sequence>
<dbReference type="InterPro" id="IPR026866">
    <property type="entry name" value="CR006_AAA"/>
</dbReference>
<dbReference type="EMBL" id="FLUM01000001">
    <property type="protein sequence ID" value="SBV91368.1"/>
    <property type="molecule type" value="Genomic_DNA"/>
</dbReference>
<dbReference type="RefSeq" id="WP_296938214.1">
    <property type="nucleotide sequence ID" value="NZ_LT599032.1"/>
</dbReference>
<dbReference type="AlphaFoldDB" id="A0A212IVY0"/>
<dbReference type="GO" id="GO:0000731">
    <property type="term" value="P:DNA synthesis involved in DNA repair"/>
    <property type="evidence" value="ECO:0007669"/>
    <property type="project" value="TreeGrafter"/>
</dbReference>
<name>A0A212IVY0_9BACT</name>
<gene>
    <name evidence="3" type="ORF">KL86DYS1_10324</name>
</gene>
<evidence type="ECO:0000259" key="2">
    <source>
        <dbReference type="Pfam" id="PF13166"/>
    </source>
</evidence>
<dbReference type="PANTHER" id="PTHR32182:SF22">
    <property type="entry name" value="ATP-DEPENDENT ENDONUCLEASE, OLD FAMILY-RELATED"/>
    <property type="match status" value="1"/>
</dbReference>
<feature type="coiled-coil region" evidence="1">
    <location>
        <begin position="362"/>
        <end position="396"/>
    </location>
</feature>
<dbReference type="PANTHER" id="PTHR32182">
    <property type="entry name" value="DNA REPLICATION AND REPAIR PROTEIN RECF"/>
    <property type="match status" value="1"/>
</dbReference>